<dbReference type="GO" id="GO:0005829">
    <property type="term" value="C:cytosol"/>
    <property type="evidence" value="ECO:0007669"/>
    <property type="project" value="TreeGrafter"/>
</dbReference>
<evidence type="ECO:0000256" key="1">
    <source>
        <dbReference type="ARBA" id="ARBA00022857"/>
    </source>
</evidence>
<dbReference type="SUPFAM" id="SSF50129">
    <property type="entry name" value="GroES-like"/>
    <property type="match status" value="1"/>
</dbReference>
<dbReference type="InterPro" id="IPR002364">
    <property type="entry name" value="Quin_OxRdtase/zeta-crystal_CS"/>
</dbReference>
<gene>
    <name evidence="6" type="primary">ZTA1</name>
    <name evidence="6" type="ORF">OC842_000719</name>
</gene>
<keyword evidence="2 6" id="KW-0560">Oxidoreductase</keyword>
<dbReference type="EMBL" id="JAPDMQ010000021">
    <property type="protein sequence ID" value="KAK0539975.1"/>
    <property type="molecule type" value="Genomic_DNA"/>
</dbReference>
<dbReference type="InterPro" id="IPR036291">
    <property type="entry name" value="NAD(P)-bd_dom_sf"/>
</dbReference>
<feature type="domain" description="Enoyl reductase (ER)" evidence="5">
    <location>
        <begin position="18"/>
        <end position="336"/>
    </location>
</feature>
<proteinExistence type="predicted"/>
<dbReference type="FunFam" id="3.40.50.720:FF:000053">
    <property type="entry name" value="Quinone oxidoreductase 1"/>
    <property type="match status" value="1"/>
</dbReference>
<comment type="caution">
    <text evidence="6">The sequence shown here is derived from an EMBL/GenBank/DDBJ whole genome shotgun (WGS) entry which is preliminary data.</text>
</comment>
<evidence type="ECO:0000259" key="5">
    <source>
        <dbReference type="SMART" id="SM00829"/>
    </source>
</evidence>
<dbReference type="GO" id="GO:0070402">
    <property type="term" value="F:NADPH binding"/>
    <property type="evidence" value="ECO:0007669"/>
    <property type="project" value="TreeGrafter"/>
</dbReference>
<name>A0AAN6GIV7_9BASI</name>
<dbReference type="Pfam" id="PF00107">
    <property type="entry name" value="ADH_zinc_N"/>
    <property type="match status" value="1"/>
</dbReference>
<dbReference type="Proteomes" id="UP001176521">
    <property type="component" value="Unassembled WGS sequence"/>
</dbReference>
<dbReference type="Gene3D" id="3.40.50.720">
    <property type="entry name" value="NAD(P)-binding Rossmann-like Domain"/>
    <property type="match status" value="1"/>
</dbReference>
<dbReference type="SUPFAM" id="SSF51735">
    <property type="entry name" value="NAD(P)-binding Rossmann-fold domains"/>
    <property type="match status" value="1"/>
</dbReference>
<dbReference type="PANTHER" id="PTHR48106:SF13">
    <property type="entry name" value="QUINONE OXIDOREDUCTASE-RELATED"/>
    <property type="match status" value="1"/>
</dbReference>
<evidence type="ECO:0000256" key="4">
    <source>
        <dbReference type="ARBA" id="ARBA00070796"/>
    </source>
</evidence>
<dbReference type="SMART" id="SM00829">
    <property type="entry name" value="PKS_ER"/>
    <property type="match status" value="1"/>
</dbReference>
<evidence type="ECO:0000313" key="7">
    <source>
        <dbReference type="Proteomes" id="UP001176521"/>
    </source>
</evidence>
<dbReference type="InterPro" id="IPR020843">
    <property type="entry name" value="ER"/>
</dbReference>
<dbReference type="GO" id="GO:0035925">
    <property type="term" value="F:mRNA 3'-UTR AU-rich region binding"/>
    <property type="evidence" value="ECO:0007669"/>
    <property type="project" value="TreeGrafter"/>
</dbReference>
<keyword evidence="7" id="KW-1185">Reference proteome</keyword>
<dbReference type="GO" id="GO:0003960">
    <property type="term" value="F:quinone reductase (NADPH) activity"/>
    <property type="evidence" value="ECO:0007669"/>
    <property type="project" value="InterPro"/>
</dbReference>
<dbReference type="Gene3D" id="3.90.180.10">
    <property type="entry name" value="Medium-chain alcohol dehydrogenases, catalytic domain"/>
    <property type="match status" value="1"/>
</dbReference>
<evidence type="ECO:0000313" key="6">
    <source>
        <dbReference type="EMBL" id="KAK0539975.1"/>
    </source>
</evidence>
<dbReference type="GO" id="GO:0008270">
    <property type="term" value="F:zinc ion binding"/>
    <property type="evidence" value="ECO:0007669"/>
    <property type="project" value="InterPro"/>
</dbReference>
<dbReference type="InterPro" id="IPR047618">
    <property type="entry name" value="QOR-like"/>
</dbReference>
<dbReference type="InterPro" id="IPR013149">
    <property type="entry name" value="ADH-like_C"/>
</dbReference>
<keyword evidence="1" id="KW-0521">NADP</keyword>
<dbReference type="AlphaFoldDB" id="A0AAN6GIV7"/>
<dbReference type="PROSITE" id="PS01162">
    <property type="entry name" value="QOR_ZETA_CRYSTAL"/>
    <property type="match status" value="1"/>
</dbReference>
<evidence type="ECO:0000256" key="3">
    <source>
        <dbReference type="ARBA" id="ARBA00043088"/>
    </source>
</evidence>
<dbReference type="InterPro" id="IPR011032">
    <property type="entry name" value="GroES-like_sf"/>
</dbReference>
<reference evidence="6" key="1">
    <citation type="journal article" date="2023" name="PhytoFront">
        <title>Draft Genome Resources of Seven Strains of Tilletia horrida, Causal Agent of Kernel Smut of Rice.</title>
        <authorList>
            <person name="Khanal S."/>
            <person name="Antony Babu S."/>
            <person name="Zhou X.G."/>
        </authorList>
    </citation>
    <scope>NUCLEOTIDE SEQUENCE</scope>
    <source>
        <strain evidence="6">TX3</strain>
    </source>
</reference>
<sequence length="338" mass="35795">MSAALPDKMRAVHITKTGDIDVIEVSEVPVPKPGPTQVLIKAEWAGVNYIDTYFRGGLYKVPLPFVLGTEAAGIVVELGSDLKSSSTKSLKVGDHATSFGRGAFAEYVAVDRASVAKVPSHLDLRTAAASTLQGLTALTLVREAYHVNKGDTVLVHAAAGGVGLLLCQLASHFGATVIGTVSTAAKAELAKAHGAHHVIIYGHDDYGVVPGEVLKLTDGKGVQAIFDGVGKASWEGDFEAIARKGTIVSFGNASGAVEPFAPLKLSAKNVKLVRPTLYGYVATQEETEKWSAELFELIEQGHLKINVHKEYPFTTEGVRQTQIDLTSRGTTGKLVIKL</sequence>
<accession>A0AAN6GIV7</accession>
<dbReference type="InterPro" id="IPR013154">
    <property type="entry name" value="ADH-like_N"/>
</dbReference>
<dbReference type="PANTHER" id="PTHR48106">
    <property type="entry name" value="QUINONE OXIDOREDUCTASE PIG3-RELATED"/>
    <property type="match status" value="1"/>
</dbReference>
<organism evidence="6 7">
    <name type="scientific">Tilletia horrida</name>
    <dbReference type="NCBI Taxonomy" id="155126"/>
    <lineage>
        <taxon>Eukaryota</taxon>
        <taxon>Fungi</taxon>
        <taxon>Dikarya</taxon>
        <taxon>Basidiomycota</taxon>
        <taxon>Ustilaginomycotina</taxon>
        <taxon>Exobasidiomycetes</taxon>
        <taxon>Tilletiales</taxon>
        <taxon>Tilletiaceae</taxon>
        <taxon>Tilletia</taxon>
    </lineage>
</organism>
<protein>
    <recommendedName>
        <fullName evidence="4">Probable quinone oxidoreductase</fullName>
    </recommendedName>
    <alternativeName>
        <fullName evidence="3">NADPH:quinone reductase</fullName>
    </alternativeName>
</protein>
<evidence type="ECO:0000256" key="2">
    <source>
        <dbReference type="ARBA" id="ARBA00023002"/>
    </source>
</evidence>
<dbReference type="Pfam" id="PF08240">
    <property type="entry name" value="ADH_N"/>
    <property type="match status" value="1"/>
</dbReference>
<dbReference type="CDD" id="cd05286">
    <property type="entry name" value="QOR2"/>
    <property type="match status" value="1"/>
</dbReference>